<reference evidence="2 3" key="1">
    <citation type="submission" date="2018-01" db="EMBL/GenBank/DDBJ databases">
        <title>A novel member of the phylum Bacteroidetes isolated from glacier ice.</title>
        <authorList>
            <person name="Liu Q."/>
            <person name="Xin Y.-H."/>
        </authorList>
    </citation>
    <scope>NUCLEOTIDE SEQUENCE [LARGE SCALE GENOMIC DNA]</scope>
    <source>
        <strain evidence="2 3">RB1R16</strain>
    </source>
</reference>
<sequence>MLVKEAAIDYNKQYITIPEYLEMENAATEKHEYYHGEVFAMSGAKGPHNHVFTNFFGALAYMLKGKSCKPFSSDMRIHIPKNSLFTYPDISVICGDLESLNDDDFNFLNPTLLVEILSPSTRSYDREAKFKLYRDISSLNEYTIAYPENKSIENWYINANGNWELNEYNDITDSLYLHSLNIDIPLLDIFEGV</sequence>
<keyword evidence="2" id="KW-0540">Nuclease</keyword>
<organism evidence="2 3">
    <name type="scientific">Flavipsychrobacter stenotrophus</name>
    <dbReference type="NCBI Taxonomy" id="2077091"/>
    <lineage>
        <taxon>Bacteria</taxon>
        <taxon>Pseudomonadati</taxon>
        <taxon>Bacteroidota</taxon>
        <taxon>Chitinophagia</taxon>
        <taxon>Chitinophagales</taxon>
        <taxon>Chitinophagaceae</taxon>
        <taxon>Flavipsychrobacter</taxon>
    </lineage>
</organism>
<evidence type="ECO:0000313" key="3">
    <source>
        <dbReference type="Proteomes" id="UP000239872"/>
    </source>
</evidence>
<dbReference type="EMBL" id="PPSL01000004">
    <property type="protein sequence ID" value="PQJ09975.1"/>
    <property type="molecule type" value="Genomic_DNA"/>
</dbReference>
<dbReference type="AlphaFoldDB" id="A0A2S7STQ2"/>
<dbReference type="Proteomes" id="UP000239872">
    <property type="component" value="Unassembled WGS sequence"/>
</dbReference>
<dbReference type="Pfam" id="PF05685">
    <property type="entry name" value="Uma2"/>
    <property type="match status" value="1"/>
</dbReference>
<name>A0A2S7STQ2_9BACT</name>
<dbReference type="PANTHER" id="PTHR36558">
    <property type="entry name" value="GLR1098 PROTEIN"/>
    <property type="match status" value="1"/>
</dbReference>
<dbReference type="Gene3D" id="3.90.1570.10">
    <property type="entry name" value="tt1808, chain A"/>
    <property type="match status" value="1"/>
</dbReference>
<dbReference type="GO" id="GO:0004519">
    <property type="term" value="F:endonuclease activity"/>
    <property type="evidence" value="ECO:0007669"/>
    <property type="project" value="UniProtKB-KW"/>
</dbReference>
<evidence type="ECO:0000313" key="2">
    <source>
        <dbReference type="EMBL" id="PQJ09975.1"/>
    </source>
</evidence>
<dbReference type="InterPro" id="IPR012296">
    <property type="entry name" value="Nuclease_put_TT1808"/>
</dbReference>
<gene>
    <name evidence="2" type="ORF">CJD36_014850</name>
</gene>
<dbReference type="CDD" id="cd06260">
    <property type="entry name" value="DUF820-like"/>
    <property type="match status" value="1"/>
</dbReference>
<dbReference type="SUPFAM" id="SSF52980">
    <property type="entry name" value="Restriction endonuclease-like"/>
    <property type="match status" value="1"/>
</dbReference>
<evidence type="ECO:0000259" key="1">
    <source>
        <dbReference type="Pfam" id="PF05685"/>
    </source>
</evidence>
<proteinExistence type="predicted"/>
<dbReference type="OrthoDB" id="668969at2"/>
<dbReference type="PANTHER" id="PTHR36558:SF1">
    <property type="entry name" value="RESTRICTION ENDONUCLEASE DOMAIN-CONTAINING PROTEIN-RELATED"/>
    <property type="match status" value="1"/>
</dbReference>
<comment type="caution">
    <text evidence="2">The sequence shown here is derived from an EMBL/GenBank/DDBJ whole genome shotgun (WGS) entry which is preliminary data.</text>
</comment>
<dbReference type="InterPro" id="IPR008538">
    <property type="entry name" value="Uma2"/>
</dbReference>
<feature type="domain" description="Putative restriction endonuclease" evidence="1">
    <location>
        <begin position="18"/>
        <end position="178"/>
    </location>
</feature>
<keyword evidence="2" id="KW-0255">Endonuclease</keyword>
<keyword evidence="2" id="KW-0378">Hydrolase</keyword>
<dbReference type="RefSeq" id="WP_105039984.1">
    <property type="nucleotide sequence ID" value="NZ_PPSL01000004.1"/>
</dbReference>
<protein>
    <submittedName>
        <fullName evidence="2">Uma2 family endonuclease</fullName>
    </submittedName>
</protein>
<keyword evidence="3" id="KW-1185">Reference proteome</keyword>
<accession>A0A2S7STQ2</accession>
<dbReference type="InterPro" id="IPR011335">
    <property type="entry name" value="Restrct_endonuc-II-like"/>
</dbReference>